<sequence length="141" mass="15326">MSSGSGTQTTSSGSSYFFLQIATSSAPISEGGPIGGYWLPPTGEFLLATIALGFFTVAVKSREESEESMDSVGATLNLLDLTLLPIEEESEERPDSVLISGVKGRKDLKASEKEGEVTCKTRTQVEIWRSREIFERERKGN</sequence>
<gene>
    <name evidence="2" type="ORF">HID58_074760</name>
</gene>
<evidence type="ECO:0000313" key="3">
    <source>
        <dbReference type="Proteomes" id="UP000824890"/>
    </source>
</evidence>
<name>A0ABQ7YHR9_BRANA</name>
<dbReference type="EMBL" id="JAGKQM010000017">
    <property type="protein sequence ID" value="KAH0867738.1"/>
    <property type="molecule type" value="Genomic_DNA"/>
</dbReference>
<feature type="transmembrane region" description="Helical" evidence="1">
    <location>
        <begin position="37"/>
        <end position="59"/>
    </location>
</feature>
<organism evidence="2 3">
    <name type="scientific">Brassica napus</name>
    <name type="common">Rape</name>
    <dbReference type="NCBI Taxonomy" id="3708"/>
    <lineage>
        <taxon>Eukaryota</taxon>
        <taxon>Viridiplantae</taxon>
        <taxon>Streptophyta</taxon>
        <taxon>Embryophyta</taxon>
        <taxon>Tracheophyta</taxon>
        <taxon>Spermatophyta</taxon>
        <taxon>Magnoliopsida</taxon>
        <taxon>eudicotyledons</taxon>
        <taxon>Gunneridae</taxon>
        <taxon>Pentapetalae</taxon>
        <taxon>rosids</taxon>
        <taxon>malvids</taxon>
        <taxon>Brassicales</taxon>
        <taxon>Brassicaceae</taxon>
        <taxon>Brassiceae</taxon>
        <taxon>Brassica</taxon>
    </lineage>
</organism>
<comment type="caution">
    <text evidence="2">The sequence shown here is derived from an EMBL/GenBank/DDBJ whole genome shotgun (WGS) entry which is preliminary data.</text>
</comment>
<accession>A0ABQ7YHR9</accession>
<keyword evidence="1" id="KW-1133">Transmembrane helix</keyword>
<dbReference type="Proteomes" id="UP000824890">
    <property type="component" value="Unassembled WGS sequence"/>
</dbReference>
<protein>
    <submittedName>
        <fullName evidence="2">Uncharacterized protein</fullName>
    </submittedName>
</protein>
<evidence type="ECO:0000256" key="1">
    <source>
        <dbReference type="SAM" id="Phobius"/>
    </source>
</evidence>
<keyword evidence="1" id="KW-0812">Transmembrane</keyword>
<evidence type="ECO:0000313" key="2">
    <source>
        <dbReference type="EMBL" id="KAH0867738.1"/>
    </source>
</evidence>
<keyword evidence="3" id="KW-1185">Reference proteome</keyword>
<reference evidence="2 3" key="1">
    <citation type="submission" date="2021-05" db="EMBL/GenBank/DDBJ databases">
        <title>Genome Assembly of Synthetic Allotetraploid Brassica napus Reveals Homoeologous Exchanges between Subgenomes.</title>
        <authorList>
            <person name="Davis J.T."/>
        </authorList>
    </citation>
    <scope>NUCLEOTIDE SEQUENCE [LARGE SCALE GENOMIC DNA]</scope>
    <source>
        <strain evidence="3">cv. Da-Ae</strain>
        <tissue evidence="2">Seedling</tissue>
    </source>
</reference>
<proteinExistence type="predicted"/>
<keyword evidence="1" id="KW-0472">Membrane</keyword>